<evidence type="ECO:0000256" key="4">
    <source>
        <dbReference type="ARBA" id="ARBA00022989"/>
    </source>
</evidence>
<keyword evidence="5 6" id="KW-0472">Membrane</keyword>
<reference evidence="9 10" key="1">
    <citation type="submission" date="2019-01" db="EMBL/GenBank/DDBJ databases">
        <title>Mucilaginibacter antarcticum sp. nov., isolated from antarctic soil.</title>
        <authorList>
            <person name="Yan Y.-Q."/>
            <person name="Du Z.-J."/>
        </authorList>
    </citation>
    <scope>NUCLEOTIDE SEQUENCE [LARGE SCALE GENOMIC DNA]</scope>
    <source>
        <strain evidence="9 10">F01003</strain>
    </source>
</reference>
<evidence type="ECO:0000313" key="10">
    <source>
        <dbReference type="Proteomes" id="UP000286701"/>
    </source>
</evidence>
<dbReference type="PANTHER" id="PTHR36115">
    <property type="entry name" value="PROLINE-RICH ANTIGEN HOMOLOG-RELATED"/>
    <property type="match status" value="1"/>
</dbReference>
<dbReference type="AlphaFoldDB" id="A0A444MSJ6"/>
<dbReference type="InterPro" id="IPR025640">
    <property type="entry name" value="GYF_2"/>
</dbReference>
<protein>
    <submittedName>
        <fullName evidence="9">RDD family protein</fullName>
    </submittedName>
</protein>
<keyword evidence="4 6" id="KW-1133">Transmembrane helix</keyword>
<organism evidence="9 10">
    <name type="scientific">Mucilaginibacter gilvus</name>
    <dbReference type="NCBI Taxonomy" id="2305909"/>
    <lineage>
        <taxon>Bacteria</taxon>
        <taxon>Pseudomonadati</taxon>
        <taxon>Bacteroidota</taxon>
        <taxon>Sphingobacteriia</taxon>
        <taxon>Sphingobacteriales</taxon>
        <taxon>Sphingobacteriaceae</taxon>
        <taxon>Mucilaginibacter</taxon>
    </lineage>
</organism>
<gene>
    <name evidence="9" type="ORF">EPL05_04215</name>
</gene>
<name>A0A444MSJ6_9SPHI</name>
<feature type="domain" description="GYF" evidence="8">
    <location>
        <begin position="5"/>
        <end position="50"/>
    </location>
</feature>
<dbReference type="Pfam" id="PF06271">
    <property type="entry name" value="RDD"/>
    <property type="match status" value="1"/>
</dbReference>
<sequence length="209" mass="24242">MNDSYYIQVKDEQTGPFTLKELFEQDLDVDTMVLAPGNEEWQEASYVPELFEYFEQQGIYLPTEGNLASFWIRFLAYILDLFFISIVLSIVAQDYVMQLSKSFYAENPTPEQAIERFKYSMALYVLLALYNTLCESTPMRGSIGKKLCRLAVVDADGRRLGVGRALLRNFFKILSSLPLNIGYLPILWNQRRQGWHDMVAKTYVIRRDA</sequence>
<dbReference type="OrthoDB" id="9793824at2"/>
<dbReference type="RefSeq" id="WP_128532416.1">
    <property type="nucleotide sequence ID" value="NZ_SBIW01000002.1"/>
</dbReference>
<evidence type="ECO:0000256" key="6">
    <source>
        <dbReference type="SAM" id="Phobius"/>
    </source>
</evidence>
<dbReference type="EMBL" id="SBIW01000002">
    <property type="protein sequence ID" value="RWY55588.1"/>
    <property type="molecule type" value="Genomic_DNA"/>
</dbReference>
<feature type="transmembrane region" description="Helical" evidence="6">
    <location>
        <begin position="70"/>
        <end position="92"/>
    </location>
</feature>
<evidence type="ECO:0000256" key="1">
    <source>
        <dbReference type="ARBA" id="ARBA00004651"/>
    </source>
</evidence>
<proteinExistence type="predicted"/>
<keyword evidence="10" id="KW-1185">Reference proteome</keyword>
<keyword evidence="2" id="KW-1003">Cell membrane</keyword>
<keyword evidence="3 6" id="KW-0812">Transmembrane</keyword>
<evidence type="ECO:0000259" key="7">
    <source>
        <dbReference type="Pfam" id="PF06271"/>
    </source>
</evidence>
<dbReference type="Pfam" id="PF14237">
    <property type="entry name" value="GYF_2"/>
    <property type="match status" value="1"/>
</dbReference>
<dbReference type="PANTHER" id="PTHR36115:SF4">
    <property type="entry name" value="MEMBRANE PROTEIN"/>
    <property type="match status" value="1"/>
</dbReference>
<dbReference type="GO" id="GO:0005886">
    <property type="term" value="C:plasma membrane"/>
    <property type="evidence" value="ECO:0007669"/>
    <property type="project" value="UniProtKB-SubCell"/>
</dbReference>
<evidence type="ECO:0000256" key="3">
    <source>
        <dbReference type="ARBA" id="ARBA00022692"/>
    </source>
</evidence>
<comment type="caution">
    <text evidence="9">The sequence shown here is derived from an EMBL/GenBank/DDBJ whole genome shotgun (WGS) entry which is preliminary data.</text>
</comment>
<comment type="subcellular location">
    <subcellularLocation>
        <location evidence="1">Cell membrane</location>
        <topology evidence="1">Multi-pass membrane protein</topology>
    </subcellularLocation>
</comment>
<evidence type="ECO:0000313" key="9">
    <source>
        <dbReference type="EMBL" id="RWY55588.1"/>
    </source>
</evidence>
<dbReference type="InterPro" id="IPR051791">
    <property type="entry name" value="Pra-immunoreactive"/>
</dbReference>
<accession>A0A444MSJ6</accession>
<dbReference type="Proteomes" id="UP000286701">
    <property type="component" value="Unassembled WGS sequence"/>
</dbReference>
<evidence type="ECO:0000256" key="5">
    <source>
        <dbReference type="ARBA" id="ARBA00023136"/>
    </source>
</evidence>
<feature type="domain" description="RDD" evidence="7">
    <location>
        <begin position="67"/>
        <end position="201"/>
    </location>
</feature>
<evidence type="ECO:0000256" key="2">
    <source>
        <dbReference type="ARBA" id="ARBA00022475"/>
    </source>
</evidence>
<evidence type="ECO:0000259" key="8">
    <source>
        <dbReference type="Pfam" id="PF14237"/>
    </source>
</evidence>
<dbReference type="InterPro" id="IPR010432">
    <property type="entry name" value="RDD"/>
</dbReference>